<keyword evidence="5" id="KW-1133">Transmembrane helix</keyword>
<accession>A0ABZ2LEW9</accession>
<evidence type="ECO:0000256" key="3">
    <source>
        <dbReference type="ARBA" id="ARBA00022777"/>
    </source>
</evidence>
<dbReference type="CDD" id="cd14014">
    <property type="entry name" value="STKc_PknB_like"/>
    <property type="match status" value="1"/>
</dbReference>
<dbReference type="GO" id="GO:0004674">
    <property type="term" value="F:protein serine/threonine kinase activity"/>
    <property type="evidence" value="ECO:0007669"/>
    <property type="project" value="UniProtKB-KW"/>
</dbReference>
<dbReference type="PANTHER" id="PTHR43289">
    <property type="entry name" value="MITOGEN-ACTIVATED PROTEIN KINASE KINASE KINASE 20-RELATED"/>
    <property type="match status" value="1"/>
</dbReference>
<feature type="transmembrane region" description="Helical" evidence="5">
    <location>
        <begin position="324"/>
        <end position="342"/>
    </location>
</feature>
<keyword evidence="2" id="KW-0547">Nucleotide-binding</keyword>
<keyword evidence="4" id="KW-0067">ATP-binding</keyword>
<evidence type="ECO:0000256" key="4">
    <source>
        <dbReference type="ARBA" id="ARBA00022840"/>
    </source>
</evidence>
<keyword evidence="5" id="KW-0472">Membrane</keyword>
<dbReference type="Gene3D" id="1.10.510.10">
    <property type="entry name" value="Transferase(Phosphotransferase) domain 1"/>
    <property type="match status" value="1"/>
</dbReference>
<keyword evidence="7" id="KW-0723">Serine/threonine-protein kinase</keyword>
<keyword evidence="5" id="KW-0812">Transmembrane</keyword>
<keyword evidence="1" id="KW-0808">Transferase</keyword>
<dbReference type="Proteomes" id="UP001374803">
    <property type="component" value="Chromosome"/>
</dbReference>
<name>A0ABZ2LEW9_9BACT</name>
<dbReference type="SMART" id="SM00220">
    <property type="entry name" value="S_TKc"/>
    <property type="match status" value="1"/>
</dbReference>
<evidence type="ECO:0000256" key="2">
    <source>
        <dbReference type="ARBA" id="ARBA00022741"/>
    </source>
</evidence>
<keyword evidence="3 7" id="KW-0418">Kinase</keyword>
<dbReference type="InterPro" id="IPR011009">
    <property type="entry name" value="Kinase-like_dom_sf"/>
</dbReference>
<evidence type="ECO:0000256" key="1">
    <source>
        <dbReference type="ARBA" id="ARBA00022679"/>
    </source>
</evidence>
<evidence type="ECO:0000313" key="8">
    <source>
        <dbReference type="Proteomes" id="UP001374803"/>
    </source>
</evidence>
<dbReference type="PANTHER" id="PTHR43289:SF6">
    <property type="entry name" value="SERINE_THREONINE-PROTEIN KINASE NEKL-3"/>
    <property type="match status" value="1"/>
</dbReference>
<dbReference type="Gene3D" id="3.30.200.20">
    <property type="entry name" value="Phosphorylase Kinase, domain 1"/>
    <property type="match status" value="1"/>
</dbReference>
<dbReference type="RefSeq" id="WP_394839161.1">
    <property type="nucleotide sequence ID" value="NZ_CP089929.1"/>
</dbReference>
<reference evidence="7" key="1">
    <citation type="submission" date="2021-12" db="EMBL/GenBank/DDBJ databases">
        <title>Discovery of the Pendulisporaceae a myxobacterial family with distinct sporulation behavior and unique specialized metabolism.</title>
        <authorList>
            <person name="Garcia R."/>
            <person name="Popoff A."/>
            <person name="Bader C.D."/>
            <person name="Loehr J."/>
            <person name="Walesch S."/>
            <person name="Walt C."/>
            <person name="Boldt J."/>
            <person name="Bunk B."/>
            <person name="Haeckl F.J.F.P.J."/>
            <person name="Gunesch A.P."/>
            <person name="Birkelbach J."/>
            <person name="Nuebel U."/>
            <person name="Pietschmann T."/>
            <person name="Bach T."/>
            <person name="Mueller R."/>
        </authorList>
    </citation>
    <scope>NUCLEOTIDE SEQUENCE</scope>
    <source>
        <strain evidence="7">MSr11367</strain>
    </source>
</reference>
<dbReference type="SUPFAM" id="SSF56112">
    <property type="entry name" value="Protein kinase-like (PK-like)"/>
    <property type="match status" value="1"/>
</dbReference>
<gene>
    <name evidence="7" type="ORF">LVJ94_19930</name>
</gene>
<evidence type="ECO:0000259" key="6">
    <source>
        <dbReference type="PROSITE" id="PS50011"/>
    </source>
</evidence>
<evidence type="ECO:0000256" key="5">
    <source>
        <dbReference type="SAM" id="Phobius"/>
    </source>
</evidence>
<proteinExistence type="predicted"/>
<evidence type="ECO:0000313" key="7">
    <source>
        <dbReference type="EMBL" id="WXB09487.1"/>
    </source>
</evidence>
<feature type="domain" description="Protein kinase" evidence="6">
    <location>
        <begin position="14"/>
        <end position="276"/>
    </location>
</feature>
<dbReference type="PROSITE" id="PS50011">
    <property type="entry name" value="PROTEIN_KINASE_DOM"/>
    <property type="match status" value="1"/>
</dbReference>
<dbReference type="InterPro" id="IPR000719">
    <property type="entry name" value="Prot_kinase_dom"/>
</dbReference>
<dbReference type="EMBL" id="CP089983">
    <property type="protein sequence ID" value="WXB09487.1"/>
    <property type="molecule type" value="Genomic_DNA"/>
</dbReference>
<protein>
    <submittedName>
        <fullName evidence="7">Serine/threonine protein kinase</fullName>
    </submittedName>
</protein>
<organism evidence="7 8">
    <name type="scientific">Pendulispora rubella</name>
    <dbReference type="NCBI Taxonomy" id="2741070"/>
    <lineage>
        <taxon>Bacteria</taxon>
        <taxon>Pseudomonadati</taxon>
        <taxon>Myxococcota</taxon>
        <taxon>Myxococcia</taxon>
        <taxon>Myxococcales</taxon>
        <taxon>Sorangiineae</taxon>
        <taxon>Pendulisporaceae</taxon>
        <taxon>Pendulispora</taxon>
    </lineage>
</organism>
<dbReference type="Pfam" id="PF00069">
    <property type="entry name" value="Pkinase"/>
    <property type="match status" value="1"/>
</dbReference>
<keyword evidence="8" id="KW-1185">Reference proteome</keyword>
<sequence length="365" mass="39868">MSEIPLVGTKIRGWRLVRLLGVGRVSAAYEVYDDGGQHAVLKLCTIPEKEAHNLFLRAVYAANRFHHPRVVPILQDGTDETGAPFVIRPWLDAQSLAEVATERDITEKEVLRMAEQLLDALEMAHAHGITHGALTPHNLLLTPKGSIRLCDFAMTPSMGLDRPSNRASHADVRDRISEMRAGPYTAPERTSWAGARATEAADVWSVGACMYFALCKRSPKGERTSQNLLGELPHISKGTLAILNHALNPNPDDRYESAYAMLGDVRRAMQGRRPKLSFAEKPIPSGGYRALSVVTGEHVGAAVSRIGRPSMTEIDLRAQWRGNAALILAIVALVGVATAVMIHEKLTETPADTREAPASSEETQR</sequence>